<dbReference type="Gene3D" id="1.10.630.10">
    <property type="entry name" value="Cytochrome P450"/>
    <property type="match status" value="1"/>
</dbReference>
<proteinExistence type="predicted"/>
<organism evidence="2 3">
    <name type="scientific">Spermophilus dauricus</name>
    <name type="common">Daurian ground squirrel</name>
    <dbReference type="NCBI Taxonomy" id="99837"/>
    <lineage>
        <taxon>Eukaryota</taxon>
        <taxon>Metazoa</taxon>
        <taxon>Chordata</taxon>
        <taxon>Craniata</taxon>
        <taxon>Vertebrata</taxon>
        <taxon>Euteleostomi</taxon>
        <taxon>Mammalia</taxon>
        <taxon>Eutheria</taxon>
        <taxon>Euarchontoglires</taxon>
        <taxon>Glires</taxon>
        <taxon>Rodentia</taxon>
        <taxon>Sciuromorpha</taxon>
        <taxon>Sciuridae</taxon>
        <taxon>Xerinae</taxon>
        <taxon>Marmotini</taxon>
        <taxon>Spermophilus</taxon>
    </lineage>
</organism>
<feature type="chain" id="PRO_5034704550" evidence="1">
    <location>
        <begin position="26"/>
        <end position="83"/>
    </location>
</feature>
<evidence type="ECO:0000313" key="3">
    <source>
        <dbReference type="Proteomes" id="UP000694422"/>
    </source>
</evidence>
<evidence type="ECO:0000313" key="2">
    <source>
        <dbReference type="Ensembl" id="ENSSDAP00000016945.1"/>
    </source>
</evidence>
<dbReference type="GO" id="GO:0020037">
    <property type="term" value="F:heme binding"/>
    <property type="evidence" value="ECO:0007669"/>
    <property type="project" value="InterPro"/>
</dbReference>
<dbReference type="GO" id="GO:0004497">
    <property type="term" value="F:monooxygenase activity"/>
    <property type="evidence" value="ECO:0007669"/>
    <property type="project" value="InterPro"/>
</dbReference>
<accession>A0A8C9URG2</accession>
<reference evidence="2" key="2">
    <citation type="submission" date="2025-09" db="UniProtKB">
        <authorList>
            <consortium name="Ensembl"/>
        </authorList>
    </citation>
    <scope>IDENTIFICATION</scope>
</reference>
<keyword evidence="3" id="KW-1185">Reference proteome</keyword>
<dbReference type="Ensembl" id="ENSSDAT00000019261.1">
    <property type="protein sequence ID" value="ENSSDAP00000016945.1"/>
    <property type="gene ID" value="ENSSDAG00000015341.1"/>
</dbReference>
<protein>
    <submittedName>
        <fullName evidence="2">Uncharacterized protein</fullName>
    </submittedName>
</protein>
<dbReference type="Proteomes" id="UP000694422">
    <property type="component" value="Unplaced"/>
</dbReference>
<reference evidence="2" key="1">
    <citation type="submission" date="2025-08" db="UniProtKB">
        <authorList>
            <consortium name="Ensembl"/>
        </authorList>
    </citation>
    <scope>IDENTIFICATION</scope>
</reference>
<sequence>MDLVVALVLGLSCLFLLSVWRQSSGRGKLPPGPTPLPIIGNILQIDVKNISKSLTNVSMLYDPSVAYFIQEIIYCTCCIFCLD</sequence>
<keyword evidence="1" id="KW-0732">Signal</keyword>
<dbReference type="AlphaFoldDB" id="A0A8C9URG2"/>
<name>A0A8C9URG2_SPEDA</name>
<dbReference type="InterPro" id="IPR036396">
    <property type="entry name" value="Cyt_P450_sf"/>
</dbReference>
<dbReference type="GO" id="GO:0016705">
    <property type="term" value="F:oxidoreductase activity, acting on paired donors, with incorporation or reduction of molecular oxygen"/>
    <property type="evidence" value="ECO:0007669"/>
    <property type="project" value="InterPro"/>
</dbReference>
<dbReference type="SUPFAM" id="SSF48264">
    <property type="entry name" value="Cytochrome P450"/>
    <property type="match status" value="1"/>
</dbReference>
<feature type="signal peptide" evidence="1">
    <location>
        <begin position="1"/>
        <end position="25"/>
    </location>
</feature>
<dbReference type="GO" id="GO:0005506">
    <property type="term" value="F:iron ion binding"/>
    <property type="evidence" value="ECO:0007669"/>
    <property type="project" value="InterPro"/>
</dbReference>
<evidence type="ECO:0000256" key="1">
    <source>
        <dbReference type="SAM" id="SignalP"/>
    </source>
</evidence>